<organism evidence="3">
    <name type="scientific">mine drainage metagenome</name>
    <dbReference type="NCBI Taxonomy" id="410659"/>
    <lineage>
        <taxon>unclassified sequences</taxon>
        <taxon>metagenomes</taxon>
        <taxon>ecological metagenomes</taxon>
    </lineage>
</organism>
<dbReference type="PANTHER" id="PTHR43566:SF2">
    <property type="entry name" value="DUF4143 DOMAIN-CONTAINING PROTEIN"/>
    <property type="match status" value="1"/>
</dbReference>
<dbReference type="PANTHER" id="PTHR43566">
    <property type="entry name" value="CONSERVED PROTEIN"/>
    <property type="match status" value="1"/>
</dbReference>
<evidence type="ECO:0000259" key="1">
    <source>
        <dbReference type="Pfam" id="PF13173"/>
    </source>
</evidence>
<proteinExistence type="predicted"/>
<feature type="domain" description="DUF4143" evidence="2">
    <location>
        <begin position="210"/>
        <end position="370"/>
    </location>
</feature>
<accession>A0A1J5PWG3</accession>
<protein>
    <recommendedName>
        <fullName evidence="4">ATPase</fullName>
    </recommendedName>
</protein>
<dbReference type="InterPro" id="IPR041682">
    <property type="entry name" value="AAA_14"/>
</dbReference>
<dbReference type="InterPro" id="IPR025420">
    <property type="entry name" value="DUF4143"/>
</dbReference>
<reference evidence="3" key="1">
    <citation type="submission" date="2016-10" db="EMBL/GenBank/DDBJ databases">
        <title>Sequence of Gallionella enrichment culture.</title>
        <authorList>
            <person name="Poehlein A."/>
            <person name="Muehling M."/>
            <person name="Daniel R."/>
        </authorList>
    </citation>
    <scope>NUCLEOTIDE SEQUENCE</scope>
</reference>
<feature type="domain" description="AAA" evidence="1">
    <location>
        <begin position="25"/>
        <end position="140"/>
    </location>
</feature>
<gene>
    <name evidence="3" type="ORF">GALL_431110</name>
</gene>
<evidence type="ECO:0000313" key="3">
    <source>
        <dbReference type="EMBL" id="OIQ75224.1"/>
    </source>
</evidence>
<evidence type="ECO:0008006" key="4">
    <source>
        <dbReference type="Google" id="ProtNLM"/>
    </source>
</evidence>
<dbReference type="SUPFAM" id="SSF52540">
    <property type="entry name" value="P-loop containing nucleoside triphosphate hydrolases"/>
    <property type="match status" value="1"/>
</dbReference>
<sequence length="418" mass="47492">MNYYLHIMIERHIQPLLQTLLTHFPCVVLTGVRQCGKTTLLNTLGSEWHHFDMENSADRQQLLADPDLFLRLHDDKLVIDEAQLAPPLFSALRVAIDRDRARKGRFLLSGSGSPELVTQISESLAGRVARVEMSPLSLSEAWQQPPSALYSLLTQGAPMPELQAAALARLTVQQVRDFWFAGGYPEPWLSNSEEFRNLWQRNYIDTYLLRDIGALFPSLNRDRFRQFVALLSQHSGNIINNADIARTLGVSEPTVRDWLRIAHDTYLWRHIPAWDRSAAKQLVKHPKGYLRDSGLLHRLLRIPDPQMLATHPVVGKSWEGMVVETLLRGFENAGIEVEPFHYRTRGGAEIDLILEGRFGNAQLLPVEIKLTQHGDKRALRSLSEFVATHHCPLGLVINNDERARWLDERILAIPAACL</sequence>
<dbReference type="Pfam" id="PF13173">
    <property type="entry name" value="AAA_14"/>
    <property type="match status" value="1"/>
</dbReference>
<dbReference type="Pfam" id="PF13635">
    <property type="entry name" value="DUF4143"/>
    <property type="match status" value="1"/>
</dbReference>
<name>A0A1J5PWG3_9ZZZZ</name>
<dbReference type="EMBL" id="MLJW01002235">
    <property type="protein sequence ID" value="OIQ75224.1"/>
    <property type="molecule type" value="Genomic_DNA"/>
</dbReference>
<evidence type="ECO:0000259" key="2">
    <source>
        <dbReference type="Pfam" id="PF13635"/>
    </source>
</evidence>
<comment type="caution">
    <text evidence="3">The sequence shown here is derived from an EMBL/GenBank/DDBJ whole genome shotgun (WGS) entry which is preliminary data.</text>
</comment>
<dbReference type="InterPro" id="IPR027417">
    <property type="entry name" value="P-loop_NTPase"/>
</dbReference>
<dbReference type="AlphaFoldDB" id="A0A1J5PWG3"/>